<proteinExistence type="predicted"/>
<dbReference type="GO" id="GO:0045944">
    <property type="term" value="P:positive regulation of transcription by RNA polymerase II"/>
    <property type="evidence" value="ECO:0007669"/>
    <property type="project" value="TreeGrafter"/>
</dbReference>
<name>A0A2T9YIM9_9FUNG</name>
<dbReference type="GO" id="GO:0000122">
    <property type="term" value="P:negative regulation of transcription by RNA polymerase II"/>
    <property type="evidence" value="ECO:0007669"/>
    <property type="project" value="TreeGrafter"/>
</dbReference>
<dbReference type="Gene3D" id="3.30.50.10">
    <property type="entry name" value="Erythroid Transcription Factor GATA-1, subunit A"/>
    <property type="match status" value="1"/>
</dbReference>
<dbReference type="PANTHER" id="PTHR10071:SF281">
    <property type="entry name" value="BOX A-BINDING FACTOR-RELATED"/>
    <property type="match status" value="1"/>
</dbReference>
<dbReference type="Pfam" id="PF00320">
    <property type="entry name" value="GATA"/>
    <property type="match status" value="1"/>
</dbReference>
<dbReference type="SMART" id="SM00401">
    <property type="entry name" value="ZnF_GATA"/>
    <property type="match status" value="1"/>
</dbReference>
<evidence type="ECO:0000256" key="5">
    <source>
        <dbReference type="ARBA" id="ARBA00023242"/>
    </source>
</evidence>
<dbReference type="PROSITE" id="PS50114">
    <property type="entry name" value="GATA_ZN_FINGER_2"/>
    <property type="match status" value="1"/>
</dbReference>
<keyword evidence="4" id="KW-0862">Zinc</keyword>
<dbReference type="STRING" id="133385.A0A2T9YIM9"/>
<keyword evidence="3 6" id="KW-0863">Zinc-finger</keyword>
<organism evidence="9 10">
    <name type="scientific">Smittium simulii</name>
    <dbReference type="NCBI Taxonomy" id="133385"/>
    <lineage>
        <taxon>Eukaryota</taxon>
        <taxon>Fungi</taxon>
        <taxon>Fungi incertae sedis</taxon>
        <taxon>Zoopagomycota</taxon>
        <taxon>Kickxellomycotina</taxon>
        <taxon>Harpellomycetes</taxon>
        <taxon>Harpellales</taxon>
        <taxon>Legeriomycetaceae</taxon>
        <taxon>Smittium</taxon>
    </lineage>
</organism>
<evidence type="ECO:0000256" key="7">
    <source>
        <dbReference type="SAM" id="MobiDB-lite"/>
    </source>
</evidence>
<evidence type="ECO:0000256" key="1">
    <source>
        <dbReference type="ARBA" id="ARBA00004123"/>
    </source>
</evidence>
<evidence type="ECO:0000256" key="3">
    <source>
        <dbReference type="ARBA" id="ARBA00022771"/>
    </source>
</evidence>
<reference evidence="9 10" key="1">
    <citation type="journal article" date="2018" name="MBio">
        <title>Comparative Genomics Reveals the Core Gene Toolbox for the Fungus-Insect Symbiosis.</title>
        <authorList>
            <person name="Wang Y."/>
            <person name="Stata M."/>
            <person name="Wang W."/>
            <person name="Stajich J.E."/>
            <person name="White M.M."/>
            <person name="Moncalvo J.M."/>
        </authorList>
    </citation>
    <scope>NUCLEOTIDE SEQUENCE [LARGE SCALE GENOMIC DNA]</scope>
    <source>
        <strain evidence="9 10">SWE-8-4</strain>
    </source>
</reference>
<gene>
    <name evidence="9" type="ORF">BB561_004011</name>
</gene>
<evidence type="ECO:0000313" key="10">
    <source>
        <dbReference type="Proteomes" id="UP000245383"/>
    </source>
</evidence>
<feature type="domain" description="GATA-type" evidence="8">
    <location>
        <begin position="740"/>
        <end position="793"/>
    </location>
</feature>
<keyword evidence="2" id="KW-0479">Metal-binding</keyword>
<dbReference type="Proteomes" id="UP000245383">
    <property type="component" value="Unassembled WGS sequence"/>
</dbReference>
<evidence type="ECO:0000256" key="6">
    <source>
        <dbReference type="PROSITE-ProRule" id="PRU00094"/>
    </source>
</evidence>
<keyword evidence="5" id="KW-0539">Nucleus</keyword>
<dbReference type="GO" id="GO:0000978">
    <property type="term" value="F:RNA polymerase II cis-regulatory region sequence-specific DNA binding"/>
    <property type="evidence" value="ECO:0007669"/>
    <property type="project" value="TreeGrafter"/>
</dbReference>
<dbReference type="FunFam" id="3.30.50.10:FF:000007">
    <property type="entry name" value="Nitrogen regulatory AreA, N-terminal"/>
    <property type="match status" value="1"/>
</dbReference>
<sequence length="876" mass="97595">MEFESATNSDSFARSCLFSLTKPLKHTENCSKGYSDYTSLIWLLFGNQLLDESIDFSDPSLSLNESKYLSESPRIWKIVYQACHFFPEGNRIKNIVWRSSNKLASKAKLACHSICDESKSVSTKNTFSPCFSYNNFSPHPDLSVLSCKDDVMSFDSSEKSSFSKKDSSTFTASSCSTLKNSKDILAYDSDPETNRYIVNKVSLAIDNSKLQFSNKIKKSICDFVYKNRRNSSLSKDNTASLASFRSIGNYSSSCLDTPSKDQAITSTIKSPFISINNDGFGIDPPIGLSSAQVLDPISAFSEDSSILSGTLPNSNINSKLKKPDDSNSLSSDDSDLLSPKYLDRFLLEFLNQSKEYTLESILANLNNTALCSNDGGFTKNLRIHVKNHMDKLSNQKIQNQRIQQFETMISLNYWENMCKAVLDTEKLSENNFILESHVDDDDNLSDYNCETNSNSLKKLNLVSCLSNPLTFDNHNSSVFQPDTNDQYIFNSLQNIDLYSINDTDFSISPTTSSTFPTSLDHNGLDELLPDLSLNDISCFSNVKEDFSNKSPLDITGNDQSYSEQKICQYLNSDQIIVNPSNCINPALLDSSSIGNIISSTGDISSKNYNYTDLILSNGLLGISNDINIINFPDNIDYAISNQSCNINSELNNLCSDSLQTYKRRANSDHLILRETMSIFEDDEICSNEINTKTAKRSKTDFNLDQLSSISGPKTQRSKSVKGFTHGNNLDSETTSKLNAPVDSIICSNCSTEKTPLWRRNTEGKPLCNACGLFFKLHGVNRPLSLKKNTIKKRNRTANSSTKKNKHFAKTIGSNSKLLPLARVDSLNTMTDFQQLQPGIDNINSIEFAPSNKLSIYENLFVSPISIKQNPTNTTNS</sequence>
<accession>A0A2T9YIM9</accession>
<dbReference type="InterPro" id="IPR039355">
    <property type="entry name" value="Transcription_factor_GATA"/>
</dbReference>
<dbReference type="CDD" id="cd00202">
    <property type="entry name" value="ZnF_GATA"/>
    <property type="match status" value="1"/>
</dbReference>
<dbReference type="PANTHER" id="PTHR10071">
    <property type="entry name" value="TRANSCRIPTION FACTOR GATA FAMILY MEMBER"/>
    <property type="match status" value="1"/>
</dbReference>
<feature type="compositionally biased region" description="Polar residues" evidence="7">
    <location>
        <begin position="705"/>
        <end position="714"/>
    </location>
</feature>
<evidence type="ECO:0000313" key="9">
    <source>
        <dbReference type="EMBL" id="PVU92169.1"/>
    </source>
</evidence>
<comment type="caution">
    <text evidence="9">The sequence shown here is derived from an EMBL/GenBank/DDBJ whole genome shotgun (WGS) entry which is preliminary data.</text>
</comment>
<protein>
    <recommendedName>
        <fullName evidence="8">GATA-type domain-containing protein</fullName>
    </recommendedName>
</protein>
<dbReference type="InterPro" id="IPR000679">
    <property type="entry name" value="Znf_GATA"/>
</dbReference>
<feature type="region of interest" description="Disordered" evidence="7">
    <location>
        <begin position="705"/>
        <end position="727"/>
    </location>
</feature>
<dbReference type="EMBL" id="MBFR01000172">
    <property type="protein sequence ID" value="PVU92169.1"/>
    <property type="molecule type" value="Genomic_DNA"/>
</dbReference>
<dbReference type="SUPFAM" id="SSF57716">
    <property type="entry name" value="Glucocorticoid receptor-like (DNA-binding domain)"/>
    <property type="match status" value="1"/>
</dbReference>
<dbReference type="GO" id="GO:0005634">
    <property type="term" value="C:nucleus"/>
    <property type="evidence" value="ECO:0007669"/>
    <property type="project" value="UniProtKB-SubCell"/>
</dbReference>
<dbReference type="GO" id="GO:0008270">
    <property type="term" value="F:zinc ion binding"/>
    <property type="evidence" value="ECO:0007669"/>
    <property type="project" value="UniProtKB-KW"/>
</dbReference>
<dbReference type="InterPro" id="IPR013088">
    <property type="entry name" value="Znf_NHR/GATA"/>
</dbReference>
<dbReference type="GO" id="GO:0000981">
    <property type="term" value="F:DNA-binding transcription factor activity, RNA polymerase II-specific"/>
    <property type="evidence" value="ECO:0007669"/>
    <property type="project" value="TreeGrafter"/>
</dbReference>
<dbReference type="PRINTS" id="PR00619">
    <property type="entry name" value="GATAZNFINGER"/>
</dbReference>
<dbReference type="AlphaFoldDB" id="A0A2T9YIM9"/>
<dbReference type="OrthoDB" id="515401at2759"/>
<evidence type="ECO:0000259" key="8">
    <source>
        <dbReference type="PROSITE" id="PS50114"/>
    </source>
</evidence>
<evidence type="ECO:0000256" key="2">
    <source>
        <dbReference type="ARBA" id="ARBA00022723"/>
    </source>
</evidence>
<keyword evidence="10" id="KW-1185">Reference proteome</keyword>
<evidence type="ECO:0000256" key="4">
    <source>
        <dbReference type="ARBA" id="ARBA00022833"/>
    </source>
</evidence>
<comment type="subcellular location">
    <subcellularLocation>
        <location evidence="1">Nucleus</location>
    </subcellularLocation>
</comment>
<dbReference type="PROSITE" id="PS00344">
    <property type="entry name" value="GATA_ZN_FINGER_1"/>
    <property type="match status" value="1"/>
</dbReference>